<feature type="compositionally biased region" description="Polar residues" evidence="2">
    <location>
        <begin position="555"/>
        <end position="581"/>
    </location>
</feature>
<dbReference type="CDD" id="cd22157">
    <property type="entry name" value="F-box_AtFBW1-like"/>
    <property type="match status" value="1"/>
</dbReference>
<dbReference type="NCBIfam" id="TIGR01640">
    <property type="entry name" value="F_box_assoc_1"/>
    <property type="match status" value="1"/>
</dbReference>
<reference evidence="4" key="2">
    <citation type="submission" date="2021-03" db="UniProtKB">
        <authorList>
            <consortium name="EnsemblPlants"/>
        </authorList>
    </citation>
    <scope>IDENTIFICATION</scope>
</reference>
<keyword evidence="5" id="KW-1185">Reference proteome</keyword>
<reference evidence="4" key="1">
    <citation type="journal article" date="2017" name="Nature">
        <title>The genome of Chenopodium quinoa.</title>
        <authorList>
            <person name="Jarvis D.E."/>
            <person name="Ho Y.S."/>
            <person name="Lightfoot D.J."/>
            <person name="Schmoeckel S.M."/>
            <person name="Li B."/>
            <person name="Borm T.J.A."/>
            <person name="Ohyanagi H."/>
            <person name="Mineta K."/>
            <person name="Michell C.T."/>
            <person name="Saber N."/>
            <person name="Kharbatia N.M."/>
            <person name="Rupper R.R."/>
            <person name="Sharp A.R."/>
            <person name="Dally N."/>
            <person name="Boughton B.A."/>
            <person name="Woo Y.H."/>
            <person name="Gao G."/>
            <person name="Schijlen E.G.W.M."/>
            <person name="Guo X."/>
            <person name="Momin A.A."/>
            <person name="Negrao S."/>
            <person name="Al-Babili S."/>
            <person name="Gehring C."/>
            <person name="Roessner U."/>
            <person name="Jung C."/>
            <person name="Murphy K."/>
            <person name="Arold S.T."/>
            <person name="Gojobori T."/>
            <person name="van der Linden C.G."/>
            <person name="van Loo E.N."/>
            <person name="Jellen E.N."/>
            <person name="Maughan P.J."/>
            <person name="Tester M."/>
        </authorList>
    </citation>
    <scope>NUCLEOTIDE SEQUENCE [LARGE SCALE GENOMIC DNA]</scope>
    <source>
        <strain evidence="4">cv. PI 614886</strain>
    </source>
</reference>
<name>A0A803LZN5_CHEQI</name>
<dbReference type="PANTHER" id="PTHR31672">
    <property type="entry name" value="BNACNNG10540D PROTEIN"/>
    <property type="match status" value="1"/>
</dbReference>
<dbReference type="SMART" id="SM00256">
    <property type="entry name" value="FBOX"/>
    <property type="match status" value="1"/>
</dbReference>
<evidence type="ECO:0000256" key="2">
    <source>
        <dbReference type="SAM" id="MobiDB-lite"/>
    </source>
</evidence>
<keyword evidence="1" id="KW-0175">Coiled coil</keyword>
<dbReference type="InterPro" id="IPR036047">
    <property type="entry name" value="F-box-like_dom_sf"/>
</dbReference>
<dbReference type="PROSITE" id="PS50181">
    <property type="entry name" value="FBOX"/>
    <property type="match status" value="1"/>
</dbReference>
<evidence type="ECO:0000259" key="3">
    <source>
        <dbReference type="PROSITE" id="PS50181"/>
    </source>
</evidence>
<dbReference type="Pfam" id="PF07734">
    <property type="entry name" value="FBA_1"/>
    <property type="match status" value="1"/>
</dbReference>
<dbReference type="Pfam" id="PF05911">
    <property type="entry name" value="FPP"/>
    <property type="match status" value="1"/>
</dbReference>
<dbReference type="Gramene" id="AUR62020936-RA">
    <property type="protein sequence ID" value="AUR62020936-RA:cds"/>
    <property type="gene ID" value="AUR62020936"/>
</dbReference>
<proteinExistence type="predicted"/>
<dbReference type="Proteomes" id="UP000596660">
    <property type="component" value="Unplaced"/>
</dbReference>
<feature type="region of interest" description="Disordered" evidence="2">
    <location>
        <begin position="542"/>
        <end position="592"/>
    </location>
</feature>
<dbReference type="PANTHER" id="PTHR31672:SF13">
    <property type="entry name" value="F-BOX PROTEIN CPR30-LIKE"/>
    <property type="match status" value="1"/>
</dbReference>
<dbReference type="InterPro" id="IPR017451">
    <property type="entry name" value="F-box-assoc_interact_dom"/>
</dbReference>
<dbReference type="SUPFAM" id="SSF81383">
    <property type="entry name" value="F-box domain"/>
    <property type="match status" value="1"/>
</dbReference>
<evidence type="ECO:0000256" key="1">
    <source>
        <dbReference type="SAM" id="Coils"/>
    </source>
</evidence>
<sequence length="659" mass="74056">MNAGETNYILLPNDLLGGIFSRLPVKDLLRLRCVCRSWCALIDDFSFILTHHRAQYAIHKADGDVPLLIWYHDLACGDRCYLLSKHQGGDVLLNLISDVERDRNYVLTVDPNVIVKALCKGTANGIICFEIILFHKERSGYDLYEYRLGLWNPATRDFKIVAYPKAPDQRFPQGGHVVRGFMYDAMSNDFKILATSCIVCDPDSYISLAYDIYSLSTNSWKRLSNQPIYLGARGPGLAIVSPSTMDTFVNGVYYWIASLSTGDGTKDWILSFHLSTETFKLSDAPQGVVQPSLHLYNGSKWEIGLYKEFLALYVTQNLEQVGSIEIWVVTEFDNLGAPIAWQCLFVTSPIHVQYGPYAVGSRLDGDLLVKIADTLESIPSVKESDQELIMYHLIMFWIMYGFASNCGLDGLAYCLSDPSIMAEARVPVARGDDHQFMRNLLQDSESTVASLRSEIEALKHSKEMIEEQFEIYKMGNEDLNLKLLAVNSRMDESHQKIASLLEEMKNKENHCEELEAKCHNYLQVQLKRVQKADTMKHLDQGKKQLRNSAKKEAMASSQDAVISDKFISTPTRSAPGVTSTPESEKKLASQRSSLLDQMQYTDEPDQLESPKTKEIICTNHHSGSQNTGNVAAKINDDIALGPLAIVPYQKPQVDLLRSS</sequence>
<dbReference type="InterPro" id="IPR001810">
    <property type="entry name" value="F-box_dom"/>
</dbReference>
<dbReference type="AlphaFoldDB" id="A0A803LZN5"/>
<feature type="coiled-coil region" evidence="1">
    <location>
        <begin position="441"/>
        <end position="524"/>
    </location>
</feature>
<evidence type="ECO:0000313" key="5">
    <source>
        <dbReference type="Proteomes" id="UP000596660"/>
    </source>
</evidence>
<dbReference type="InterPro" id="IPR050796">
    <property type="entry name" value="SCF_F-box_component"/>
</dbReference>
<dbReference type="EnsemblPlants" id="AUR62020936-RA">
    <property type="protein sequence ID" value="AUR62020936-RA:cds"/>
    <property type="gene ID" value="AUR62020936"/>
</dbReference>
<dbReference type="InterPro" id="IPR008587">
    <property type="entry name" value="FPP_plant"/>
</dbReference>
<organism evidence="4 5">
    <name type="scientific">Chenopodium quinoa</name>
    <name type="common">Quinoa</name>
    <dbReference type="NCBI Taxonomy" id="63459"/>
    <lineage>
        <taxon>Eukaryota</taxon>
        <taxon>Viridiplantae</taxon>
        <taxon>Streptophyta</taxon>
        <taxon>Embryophyta</taxon>
        <taxon>Tracheophyta</taxon>
        <taxon>Spermatophyta</taxon>
        <taxon>Magnoliopsida</taxon>
        <taxon>eudicotyledons</taxon>
        <taxon>Gunneridae</taxon>
        <taxon>Pentapetalae</taxon>
        <taxon>Caryophyllales</taxon>
        <taxon>Chenopodiaceae</taxon>
        <taxon>Chenopodioideae</taxon>
        <taxon>Atripliceae</taxon>
        <taxon>Chenopodium</taxon>
    </lineage>
</organism>
<dbReference type="Gene3D" id="1.20.1280.50">
    <property type="match status" value="1"/>
</dbReference>
<feature type="domain" description="F-box" evidence="3">
    <location>
        <begin position="5"/>
        <end position="52"/>
    </location>
</feature>
<protein>
    <recommendedName>
        <fullName evidence="3">F-box domain-containing protein</fullName>
    </recommendedName>
</protein>
<accession>A0A803LZN5</accession>
<dbReference type="InterPro" id="IPR006527">
    <property type="entry name" value="F-box-assoc_dom_typ1"/>
</dbReference>
<evidence type="ECO:0000313" key="4">
    <source>
        <dbReference type="EnsemblPlants" id="AUR62020936-RA:cds"/>
    </source>
</evidence>
<dbReference type="Pfam" id="PF00646">
    <property type="entry name" value="F-box"/>
    <property type="match status" value="1"/>
</dbReference>